<dbReference type="GO" id="GO:0045095">
    <property type="term" value="C:keratin filament"/>
    <property type="evidence" value="ECO:0007669"/>
    <property type="project" value="TreeGrafter"/>
</dbReference>
<evidence type="ECO:0000259" key="9">
    <source>
        <dbReference type="PROSITE" id="PS51842"/>
    </source>
</evidence>
<feature type="coiled-coil region" evidence="7">
    <location>
        <begin position="88"/>
        <end position="122"/>
    </location>
</feature>
<dbReference type="PROSITE" id="PS51842">
    <property type="entry name" value="IF_ROD_2"/>
    <property type="match status" value="1"/>
</dbReference>
<proteinExistence type="predicted"/>
<keyword evidence="11" id="KW-1185">Reference proteome</keyword>
<protein>
    <submittedName>
        <fullName evidence="10">Keratin 18a, tandem duplicate 2</fullName>
    </submittedName>
</protein>
<dbReference type="SUPFAM" id="SSF64593">
    <property type="entry name" value="Intermediate filament protein, coiled coil region"/>
    <property type="match status" value="2"/>
</dbReference>
<evidence type="ECO:0000256" key="4">
    <source>
        <dbReference type="ARBA" id="ARBA00023054"/>
    </source>
</evidence>
<accession>A0A8C6WQZ1</accession>
<evidence type="ECO:0000256" key="3">
    <source>
        <dbReference type="ARBA" id="ARBA00022754"/>
    </source>
</evidence>
<name>A0A8C6WQZ1_9GOBI</name>
<keyword evidence="2" id="KW-0416">Keratin</keyword>
<comment type="subunit">
    <text evidence="6">Heterotetramer of two type I and two type II keratins. Keratin-18 associates with keratin-8.</text>
</comment>
<evidence type="ECO:0000256" key="1">
    <source>
        <dbReference type="ARBA" id="ARBA00022553"/>
    </source>
</evidence>
<dbReference type="Gene3D" id="1.20.5.500">
    <property type="entry name" value="Single helix bin"/>
    <property type="match status" value="1"/>
</dbReference>
<dbReference type="Ensembl" id="ENSNMLT00000028468.1">
    <property type="protein sequence ID" value="ENSNMLP00000025454.1"/>
    <property type="gene ID" value="ENSNMLG00000016283.1"/>
</dbReference>
<dbReference type="PRINTS" id="PR01248">
    <property type="entry name" value="TYPE1KERATIN"/>
</dbReference>
<reference evidence="10" key="2">
    <citation type="submission" date="2025-09" db="UniProtKB">
        <authorList>
            <consortium name="Ensembl"/>
        </authorList>
    </citation>
    <scope>IDENTIFICATION</scope>
</reference>
<dbReference type="SMART" id="SM01391">
    <property type="entry name" value="Filament"/>
    <property type="match status" value="1"/>
</dbReference>
<evidence type="ECO:0000256" key="6">
    <source>
        <dbReference type="ARBA" id="ARBA00038630"/>
    </source>
</evidence>
<dbReference type="InterPro" id="IPR002957">
    <property type="entry name" value="Keratin_I"/>
</dbReference>
<feature type="coiled-coil region" evidence="7">
    <location>
        <begin position="193"/>
        <end position="220"/>
    </location>
</feature>
<dbReference type="Pfam" id="PF00038">
    <property type="entry name" value="Filament"/>
    <property type="match status" value="1"/>
</dbReference>
<dbReference type="Gene3D" id="1.20.5.1160">
    <property type="entry name" value="Vasodilator-stimulated phosphoprotein"/>
    <property type="match status" value="1"/>
</dbReference>
<dbReference type="InterPro" id="IPR039008">
    <property type="entry name" value="IF_rod_dom"/>
</dbReference>
<dbReference type="Proteomes" id="UP000694523">
    <property type="component" value="Unplaced"/>
</dbReference>
<keyword evidence="4 7" id="KW-0175">Coiled coil</keyword>
<dbReference type="GO" id="GO:0005198">
    <property type="term" value="F:structural molecule activity"/>
    <property type="evidence" value="ECO:0007669"/>
    <property type="project" value="InterPro"/>
</dbReference>
<dbReference type="PANTHER" id="PTHR23239">
    <property type="entry name" value="INTERMEDIATE FILAMENT"/>
    <property type="match status" value="1"/>
</dbReference>
<comment type="function">
    <text evidence="5">When phosphorylated, plays a role in filament reorganization.</text>
</comment>
<dbReference type="AlphaFoldDB" id="A0A8C6WQZ1"/>
<feature type="chain" id="PRO_5046332417" evidence="8">
    <location>
        <begin position="26"/>
        <end position="432"/>
    </location>
</feature>
<evidence type="ECO:0000313" key="10">
    <source>
        <dbReference type="Ensembl" id="ENSNMLP00000025454.1"/>
    </source>
</evidence>
<reference evidence="10" key="1">
    <citation type="submission" date="2025-08" db="UniProtKB">
        <authorList>
            <consortium name="Ensembl"/>
        </authorList>
    </citation>
    <scope>IDENTIFICATION</scope>
</reference>
<keyword evidence="3" id="KW-0403">Intermediate filament</keyword>
<feature type="coiled-coil region" evidence="7">
    <location>
        <begin position="339"/>
        <end position="373"/>
    </location>
</feature>
<organism evidence="10 11">
    <name type="scientific">Neogobius melanostomus</name>
    <name type="common">round goby</name>
    <dbReference type="NCBI Taxonomy" id="47308"/>
    <lineage>
        <taxon>Eukaryota</taxon>
        <taxon>Metazoa</taxon>
        <taxon>Chordata</taxon>
        <taxon>Craniata</taxon>
        <taxon>Vertebrata</taxon>
        <taxon>Euteleostomi</taxon>
        <taxon>Actinopterygii</taxon>
        <taxon>Neopterygii</taxon>
        <taxon>Teleostei</taxon>
        <taxon>Neoteleostei</taxon>
        <taxon>Acanthomorphata</taxon>
        <taxon>Gobiaria</taxon>
        <taxon>Gobiiformes</taxon>
        <taxon>Gobioidei</taxon>
        <taxon>Gobiidae</taxon>
        <taxon>Benthophilinae</taxon>
        <taxon>Neogobiini</taxon>
        <taxon>Neogobius</taxon>
    </lineage>
</organism>
<evidence type="ECO:0000256" key="8">
    <source>
        <dbReference type="SAM" id="SignalP"/>
    </source>
</evidence>
<keyword evidence="8" id="KW-0732">Signal</keyword>
<evidence type="ECO:0000256" key="7">
    <source>
        <dbReference type="SAM" id="Coils"/>
    </source>
</evidence>
<keyword evidence="1" id="KW-0597">Phosphoprotein</keyword>
<evidence type="ECO:0000256" key="2">
    <source>
        <dbReference type="ARBA" id="ARBA00022744"/>
    </source>
</evidence>
<evidence type="ECO:0000256" key="5">
    <source>
        <dbReference type="ARBA" id="ARBA00037340"/>
    </source>
</evidence>
<dbReference type="PANTHER" id="PTHR23239:SF349">
    <property type="entry name" value="KERATIN, TYPE I CYTOSKELETAL 18"/>
    <property type="match status" value="1"/>
</dbReference>
<dbReference type="Gene3D" id="1.20.5.170">
    <property type="match status" value="1"/>
</dbReference>
<evidence type="ECO:0000313" key="11">
    <source>
        <dbReference type="Proteomes" id="UP000694523"/>
    </source>
</evidence>
<feature type="signal peptide" evidence="8">
    <location>
        <begin position="1"/>
        <end position="25"/>
    </location>
</feature>
<dbReference type="GO" id="GO:0045104">
    <property type="term" value="P:intermediate filament cytoskeleton organization"/>
    <property type="evidence" value="ECO:0007669"/>
    <property type="project" value="TreeGrafter"/>
</dbReference>
<feature type="domain" description="IF rod" evidence="9">
    <location>
        <begin position="84"/>
        <end position="388"/>
    </location>
</feature>
<sequence length="432" mass="49405">MVSASSYMFSLVVHSLLHKLPQTMASPIKRQGFYSRSAGYSHSLPGGFMGHRTRISTVNSGYRFGSGMTADTFNYQPSGFIRSEKFTMQDLNERLATYMKAVSSLEAANHKLQVKIYEAEKKGPLEGRDNSKYKAIIADLKAKMMDKTKGNARLTLSLDNNHMMSDDFRVKLEYELSMRKVVEADMAQLRKLLDDNNVNTMQLESEVEALTEDRIVLEKEHNEDLEALRERFMQGRVRVDVDAPKGQDLADVMSEIRDKYEKITLKNQKELKTWHESKIKEVKVQVTESSTALKEATTMLSETKKKFPALEIKLQSALSLKESMEAHLRDIAMRNNMELSEHNAIILRLQEELSQIRSEMQHKTREYEHLESEIVVYRRLLGGEGEDLELEDTIGVKKVQTKVVTLTQTLVDGKVVSESKDIKEQEQEVVTD</sequence>